<dbReference type="PANTHER" id="PTHR35038:SF5">
    <property type="entry name" value="CYTOCHROME C-TYPE PROTEIN NRFB"/>
    <property type="match status" value="1"/>
</dbReference>
<dbReference type="NCBIfam" id="TIGR04315">
    <property type="entry name" value="octaheme_Shew"/>
    <property type="match status" value="1"/>
</dbReference>
<evidence type="ECO:0000313" key="3">
    <source>
        <dbReference type="Proteomes" id="UP000199256"/>
    </source>
</evidence>
<dbReference type="InterPro" id="IPR024673">
    <property type="entry name" value="Octahem_Cyt_c"/>
</dbReference>
<name>A0A1H7MDU1_9GAMM</name>
<dbReference type="Gene3D" id="1.10.1130.10">
    <property type="entry name" value="Flavocytochrome C3, Chain A"/>
    <property type="match status" value="1"/>
</dbReference>
<accession>A0A1H7MDU1</accession>
<reference evidence="3" key="1">
    <citation type="submission" date="2016-10" db="EMBL/GenBank/DDBJ databases">
        <authorList>
            <person name="Varghese N."/>
            <person name="Submissions S."/>
        </authorList>
    </citation>
    <scope>NUCLEOTIDE SEQUENCE [LARGE SCALE GENOMIC DNA]</scope>
    <source>
        <strain evidence="3">DSM 241</strain>
    </source>
</reference>
<dbReference type="Pfam" id="PF11783">
    <property type="entry name" value="Cytochrome_cB"/>
    <property type="match status" value="1"/>
</dbReference>
<dbReference type="AlphaFoldDB" id="A0A1H7MDU1"/>
<evidence type="ECO:0000313" key="2">
    <source>
        <dbReference type="EMBL" id="SEL09476.1"/>
    </source>
</evidence>
<keyword evidence="1" id="KW-0732">Signal</keyword>
<proteinExistence type="predicted"/>
<evidence type="ECO:0000256" key="1">
    <source>
        <dbReference type="ARBA" id="ARBA00022729"/>
    </source>
</evidence>
<dbReference type="STRING" id="1396821.SAMN05444515_10967"/>
<organism evidence="2 3">
    <name type="scientific">Ectothiorhodospira marina</name>
    <dbReference type="NCBI Taxonomy" id="1396821"/>
    <lineage>
        <taxon>Bacteria</taxon>
        <taxon>Pseudomonadati</taxon>
        <taxon>Pseudomonadota</taxon>
        <taxon>Gammaproteobacteria</taxon>
        <taxon>Chromatiales</taxon>
        <taxon>Ectothiorhodospiraceae</taxon>
        <taxon>Ectothiorhodospira</taxon>
    </lineage>
</organism>
<dbReference type="PANTHER" id="PTHR35038">
    <property type="entry name" value="DISSIMILATORY SULFITE REDUCTASE SIRA"/>
    <property type="match status" value="1"/>
</dbReference>
<dbReference type="Proteomes" id="UP000199256">
    <property type="component" value="Unassembled WGS sequence"/>
</dbReference>
<sequence length="547" mass="60023">MRHAERLTHASPARASAWRRCRLLVVALGFLGGVVTSPLSASTADHTKFEELEGPFETGQEVTEACLSCHTEAAAQLMQTPHWTWEYEDPVKGEPLGKKTMLNAFCIGHQSNEAFCAACHAGYGWEDDSFDFTAERNVDCLVCHSAEDYVKPFGLAGHPAYERTEYPPDSGNFYEPTDLVAAARSVGVSSREACGSCHFYGGGGDGVKHGDLDSSLVDPSEALDVHMASDGLNFSCAECHETRDHKVPGSRLSMTASDAHGPIMRGRKDDRNPASCQACHGEQPHDGDLLHSERLNHHAHTLACQTCHIPTFARGGVPTRMAWDWSQATQLDADGNPFKLKNDQGHLTYDSRKGRFEPQENVVPDYQWFDGSVDYIQPDATVTPGETFYVNRFRGTPGSADARIWPVKNFSGRQPYDTENGNLVVMQVGIPNDTSLWFNFDFAKAIQAGMAATDRPFSGQFDFVDTRMTWPITHMVAPAEDALACADCHRPSGRLDEVPGIWLPGRDSNPWVDRIGFGLAGLMLLGSAAHAGTRLITRKRRKGATHD</sequence>
<protein>
    <submittedName>
        <fullName evidence="2">Octaheme c-type cytochrome, tetrathionate reductase family</fullName>
    </submittedName>
</protein>
<dbReference type="PIRSF" id="PIRSF039014">
    <property type="entry name" value="OTR_cyc"/>
    <property type="match status" value="1"/>
</dbReference>
<gene>
    <name evidence="2" type="ORF">SAMN05444515_10967</name>
</gene>
<dbReference type="GO" id="GO:0016491">
    <property type="term" value="F:oxidoreductase activity"/>
    <property type="evidence" value="ECO:0007669"/>
    <property type="project" value="TreeGrafter"/>
</dbReference>
<dbReference type="SUPFAM" id="SSF48695">
    <property type="entry name" value="Multiheme cytochromes"/>
    <property type="match status" value="1"/>
</dbReference>
<dbReference type="InterPro" id="IPR051829">
    <property type="entry name" value="Multiheme_Cytochr_ET"/>
</dbReference>
<dbReference type="InterPro" id="IPR036280">
    <property type="entry name" value="Multihaem_cyt_sf"/>
</dbReference>
<keyword evidence="3" id="KW-1185">Reference proteome</keyword>
<dbReference type="EMBL" id="FOAA01000009">
    <property type="protein sequence ID" value="SEL09476.1"/>
    <property type="molecule type" value="Genomic_DNA"/>
</dbReference>